<dbReference type="InterPro" id="IPR024923">
    <property type="entry name" value="PG_synth_SpoVB"/>
</dbReference>
<evidence type="ECO:0000313" key="7">
    <source>
        <dbReference type="EMBL" id="KRN78052.1"/>
    </source>
</evidence>
<evidence type="ECO:0000256" key="1">
    <source>
        <dbReference type="ARBA" id="ARBA00004651"/>
    </source>
</evidence>
<feature type="transmembrane region" description="Helical" evidence="6">
    <location>
        <begin position="156"/>
        <end position="174"/>
    </location>
</feature>
<dbReference type="GO" id="GO:0005886">
    <property type="term" value="C:plasma membrane"/>
    <property type="evidence" value="ECO:0007669"/>
    <property type="project" value="UniProtKB-SubCell"/>
</dbReference>
<dbReference type="AlphaFoldDB" id="A0A0R2JUN4"/>
<comment type="caution">
    <text evidence="7">The sequence shown here is derived from an EMBL/GenBank/DDBJ whole genome shotgun (WGS) entry which is preliminary data.</text>
</comment>
<dbReference type="CDD" id="cd13124">
    <property type="entry name" value="MATE_SpoVB_like"/>
    <property type="match status" value="1"/>
</dbReference>
<evidence type="ECO:0000256" key="5">
    <source>
        <dbReference type="ARBA" id="ARBA00023136"/>
    </source>
</evidence>
<feature type="transmembrane region" description="Helical" evidence="6">
    <location>
        <begin position="407"/>
        <end position="426"/>
    </location>
</feature>
<name>A0A0R2JUN4_9LACO</name>
<accession>A0A0R2JUN4</accession>
<proteinExistence type="predicted"/>
<protein>
    <submittedName>
        <fullName evidence="7">Polysaccharides export protein</fullName>
    </submittedName>
</protein>
<dbReference type="InterPro" id="IPR050833">
    <property type="entry name" value="Poly_Biosynth_Transport"/>
</dbReference>
<feature type="transmembrane region" description="Helical" evidence="6">
    <location>
        <begin position="49"/>
        <end position="67"/>
    </location>
</feature>
<dbReference type="InterPro" id="IPR002797">
    <property type="entry name" value="Polysacc_synth"/>
</dbReference>
<keyword evidence="2" id="KW-1003">Cell membrane</keyword>
<feature type="transmembrane region" description="Helical" evidence="6">
    <location>
        <begin position="180"/>
        <end position="204"/>
    </location>
</feature>
<feature type="transmembrane region" description="Helical" evidence="6">
    <location>
        <begin position="357"/>
        <end position="378"/>
    </location>
</feature>
<dbReference type="Proteomes" id="UP000051673">
    <property type="component" value="Unassembled WGS sequence"/>
</dbReference>
<evidence type="ECO:0000256" key="6">
    <source>
        <dbReference type="SAM" id="Phobius"/>
    </source>
</evidence>
<keyword evidence="3 6" id="KW-0812">Transmembrane</keyword>
<feature type="transmembrane region" description="Helical" evidence="6">
    <location>
        <begin position="232"/>
        <end position="252"/>
    </location>
</feature>
<dbReference type="PATRIC" id="fig|1620.3.peg.73"/>
<feature type="transmembrane region" description="Helical" evidence="6">
    <location>
        <begin position="480"/>
        <end position="499"/>
    </location>
</feature>
<reference evidence="7 8" key="1">
    <citation type="journal article" date="2015" name="Genome Announc.">
        <title>Expanding the biotechnology potential of lactobacilli through comparative genomics of 213 strains and associated genera.</title>
        <authorList>
            <person name="Sun Z."/>
            <person name="Harris H.M."/>
            <person name="McCann A."/>
            <person name="Guo C."/>
            <person name="Argimon S."/>
            <person name="Zhang W."/>
            <person name="Yang X."/>
            <person name="Jeffery I.B."/>
            <person name="Cooney J.C."/>
            <person name="Kagawa T.F."/>
            <person name="Liu W."/>
            <person name="Song Y."/>
            <person name="Salvetti E."/>
            <person name="Wrobel A."/>
            <person name="Rasinkangas P."/>
            <person name="Parkhill J."/>
            <person name="Rea M.C."/>
            <person name="O'Sullivan O."/>
            <person name="Ritari J."/>
            <person name="Douillard F.P."/>
            <person name="Paul Ross R."/>
            <person name="Yang R."/>
            <person name="Briner A.E."/>
            <person name="Felis G.E."/>
            <person name="de Vos W.M."/>
            <person name="Barrangou R."/>
            <person name="Klaenhammer T.R."/>
            <person name="Caufield P.W."/>
            <person name="Cui Y."/>
            <person name="Zhang H."/>
            <person name="O'Toole P.W."/>
        </authorList>
    </citation>
    <scope>NUCLEOTIDE SEQUENCE [LARGE SCALE GENOMIC DNA]</scope>
    <source>
        <strain evidence="7 8">DSM 20014</strain>
    </source>
</reference>
<keyword evidence="5 6" id="KW-0472">Membrane</keyword>
<organism evidence="7 8">
    <name type="scientific">Weissella minor</name>
    <dbReference type="NCBI Taxonomy" id="1620"/>
    <lineage>
        <taxon>Bacteria</taxon>
        <taxon>Bacillati</taxon>
        <taxon>Bacillota</taxon>
        <taxon>Bacilli</taxon>
        <taxon>Lactobacillales</taxon>
        <taxon>Lactobacillaceae</taxon>
        <taxon>Weissella</taxon>
    </lineage>
</organism>
<dbReference type="PANTHER" id="PTHR30250:SF29">
    <property type="entry name" value="POLYSACCHARIDE BIOSYNTHESIS PROTEIN C-TERMINAL DOMAIN-CONTAINING PROTEIN"/>
    <property type="match status" value="1"/>
</dbReference>
<evidence type="ECO:0000256" key="3">
    <source>
        <dbReference type="ARBA" id="ARBA00022692"/>
    </source>
</evidence>
<dbReference type="EMBL" id="JQCD01000004">
    <property type="protein sequence ID" value="KRN78052.1"/>
    <property type="molecule type" value="Genomic_DNA"/>
</dbReference>
<comment type="subcellular location">
    <subcellularLocation>
        <location evidence="1">Cell membrane</location>
        <topology evidence="1">Multi-pass membrane protein</topology>
    </subcellularLocation>
</comment>
<keyword evidence="4 6" id="KW-1133">Transmembrane helix</keyword>
<feature type="transmembrane region" description="Helical" evidence="6">
    <location>
        <begin position="325"/>
        <end position="345"/>
    </location>
</feature>
<keyword evidence="8" id="KW-1185">Reference proteome</keyword>
<dbReference type="PANTHER" id="PTHR30250">
    <property type="entry name" value="PST FAMILY PREDICTED COLANIC ACID TRANSPORTER"/>
    <property type="match status" value="1"/>
</dbReference>
<feature type="transmembrane region" description="Helical" evidence="6">
    <location>
        <begin position="7"/>
        <end position="29"/>
    </location>
</feature>
<sequence>MAKQQQRIFAGAGVLALAGIIAKILSAVYRVPFQNIVGNQGFYVYQQVYPIYGIGMVMALSGWPLFISKMVAEQPTQAAKQLVARRLFWLLTGISVLIFVGIYFGANVIANAMNDALLAPEIKAVAWMFLFMPVLATSRGYTQGQFNMVPTAISQVIEQVVRVAVILGVAWFGMQQAWNAYQIGTWATFGATIAAVATGSYLLGSFRQIGPFQRQTKAATADLRWRVLGRRLWREGTLLAVLAALLVFLQLIDSFTIKGLLEQGGMASHVAETTKGVYDRGQPLVQLGMVVATGVGTALLPTLHAHFEAHEDAALKATFQTTLRITLIVSLLTPVGLIAIMPVINQFLFSSREGDSALMWYVTIIVPATLITVLASVLQSMNRTKGLITMIGVTLVLKYGLNNLLMPQFAIVGASVATMLALLPLLVYSMYQLPRPLWRGMFTWNWWFRVVGMLMAMMVVAIGVRMLGDQIFGLGRGASILTTILAAGSGAIVGVALLLRLKILNEQELLALPKGEKLVVLMKGKSDAIR</sequence>
<dbReference type="RefSeq" id="WP_057785907.1">
    <property type="nucleotide sequence ID" value="NZ_JQCD01000004.1"/>
</dbReference>
<evidence type="ECO:0000256" key="2">
    <source>
        <dbReference type="ARBA" id="ARBA00022475"/>
    </source>
</evidence>
<dbReference type="STRING" id="1620.IV67_GL000068"/>
<feature type="transmembrane region" description="Helical" evidence="6">
    <location>
        <begin position="87"/>
        <end position="110"/>
    </location>
</feature>
<gene>
    <name evidence="7" type="ORF">IV67_GL000068</name>
</gene>
<dbReference type="Pfam" id="PF01943">
    <property type="entry name" value="Polysacc_synt"/>
    <property type="match status" value="1"/>
</dbReference>
<evidence type="ECO:0000313" key="8">
    <source>
        <dbReference type="Proteomes" id="UP000051673"/>
    </source>
</evidence>
<feature type="transmembrane region" description="Helical" evidence="6">
    <location>
        <begin position="446"/>
        <end position="468"/>
    </location>
</feature>
<feature type="transmembrane region" description="Helical" evidence="6">
    <location>
        <begin position="116"/>
        <end position="136"/>
    </location>
</feature>
<dbReference type="OrthoDB" id="9775950at2"/>
<evidence type="ECO:0000256" key="4">
    <source>
        <dbReference type="ARBA" id="ARBA00022989"/>
    </source>
</evidence>
<feature type="transmembrane region" description="Helical" evidence="6">
    <location>
        <begin position="284"/>
        <end position="304"/>
    </location>
</feature>